<evidence type="ECO:0000313" key="2">
    <source>
        <dbReference type="Proteomes" id="UP001396334"/>
    </source>
</evidence>
<dbReference type="EMBL" id="JBBPBN010000006">
    <property type="protein sequence ID" value="KAK9035031.1"/>
    <property type="molecule type" value="Genomic_DNA"/>
</dbReference>
<accession>A0ABR2TCH0</accession>
<gene>
    <name evidence="1" type="ORF">V6N11_077082</name>
</gene>
<proteinExistence type="predicted"/>
<sequence length="102" mass="11185">MAASGPLGRSVFDNELQHKYTRNLKNDSQESSSLSLLILVSSTKPCGQRRMFNKVENWKAPALFYYVLSGVKLLGNSCVFDQAGGKTPCLASKVCSNSYSLM</sequence>
<reference evidence="1 2" key="1">
    <citation type="journal article" date="2024" name="G3 (Bethesda)">
        <title>Genome assembly of Hibiscus sabdariffa L. provides insights into metabolisms of medicinal natural products.</title>
        <authorList>
            <person name="Kim T."/>
        </authorList>
    </citation>
    <scope>NUCLEOTIDE SEQUENCE [LARGE SCALE GENOMIC DNA]</scope>
    <source>
        <strain evidence="1">TK-2024</strain>
        <tissue evidence="1">Old leaves</tissue>
    </source>
</reference>
<evidence type="ECO:0000313" key="1">
    <source>
        <dbReference type="EMBL" id="KAK9035031.1"/>
    </source>
</evidence>
<comment type="caution">
    <text evidence="1">The sequence shown here is derived from an EMBL/GenBank/DDBJ whole genome shotgun (WGS) entry which is preliminary data.</text>
</comment>
<dbReference type="Proteomes" id="UP001396334">
    <property type="component" value="Unassembled WGS sequence"/>
</dbReference>
<name>A0ABR2TCH0_9ROSI</name>
<keyword evidence="2" id="KW-1185">Reference proteome</keyword>
<organism evidence="1 2">
    <name type="scientific">Hibiscus sabdariffa</name>
    <name type="common">roselle</name>
    <dbReference type="NCBI Taxonomy" id="183260"/>
    <lineage>
        <taxon>Eukaryota</taxon>
        <taxon>Viridiplantae</taxon>
        <taxon>Streptophyta</taxon>
        <taxon>Embryophyta</taxon>
        <taxon>Tracheophyta</taxon>
        <taxon>Spermatophyta</taxon>
        <taxon>Magnoliopsida</taxon>
        <taxon>eudicotyledons</taxon>
        <taxon>Gunneridae</taxon>
        <taxon>Pentapetalae</taxon>
        <taxon>rosids</taxon>
        <taxon>malvids</taxon>
        <taxon>Malvales</taxon>
        <taxon>Malvaceae</taxon>
        <taxon>Malvoideae</taxon>
        <taxon>Hibiscus</taxon>
    </lineage>
</organism>
<protein>
    <submittedName>
        <fullName evidence="1">Uncharacterized protein</fullName>
    </submittedName>
</protein>